<accession>A0A0L0WBG9</accession>
<dbReference type="Proteomes" id="UP000037267">
    <property type="component" value="Unassembled WGS sequence"/>
</dbReference>
<reference evidence="2" key="1">
    <citation type="submission" date="2015-07" db="EMBL/GenBank/DDBJ databases">
        <title>Draft genome sequence of the purine-degrading Gottschalkia purinilyticum DSM 1384 (formerly Clostridium purinilyticum).</title>
        <authorList>
            <person name="Poehlein A."/>
            <person name="Schiel-Bengelsdorf B."/>
            <person name="Bengelsdorf F.R."/>
            <person name="Daniel R."/>
            <person name="Duerre P."/>
        </authorList>
    </citation>
    <scope>NUCLEOTIDE SEQUENCE [LARGE SCALE GENOMIC DNA]</scope>
    <source>
        <strain evidence="2">DSM 1384</strain>
    </source>
</reference>
<sequence length="143" mass="16600">MNIAILLLGVILIIVSIILLSIHGTSDEKHLNDVETMKDQREYKNVENEQDHSFEEIFDIENVNIENQKNIKKGLSYSEEKGNNKKTKDKIVYQNKKLEKDIFNEIMELSRKGMNSQQIAKKLNKGIREVDIILKIRSSKKNS</sequence>
<gene>
    <name evidence="1" type="ORF">CLPU_5c01500</name>
</gene>
<protein>
    <submittedName>
        <fullName evidence="1">Uncharacterized protein</fullName>
    </submittedName>
</protein>
<evidence type="ECO:0000313" key="1">
    <source>
        <dbReference type="EMBL" id="KNF08843.1"/>
    </source>
</evidence>
<name>A0A0L0WBG9_GOTPU</name>
<dbReference type="RefSeq" id="WP_050354939.1">
    <property type="nucleotide sequence ID" value="NZ_LGSS01000005.1"/>
</dbReference>
<evidence type="ECO:0000313" key="2">
    <source>
        <dbReference type="Proteomes" id="UP000037267"/>
    </source>
</evidence>
<comment type="caution">
    <text evidence="1">The sequence shown here is derived from an EMBL/GenBank/DDBJ whole genome shotgun (WGS) entry which is preliminary data.</text>
</comment>
<organism evidence="1 2">
    <name type="scientific">Gottschalkia purinilytica</name>
    <name type="common">Clostridium purinilyticum</name>
    <dbReference type="NCBI Taxonomy" id="1503"/>
    <lineage>
        <taxon>Bacteria</taxon>
        <taxon>Bacillati</taxon>
        <taxon>Bacillota</taxon>
        <taxon>Tissierellia</taxon>
        <taxon>Tissierellales</taxon>
        <taxon>Gottschalkiaceae</taxon>
        <taxon>Gottschalkia</taxon>
    </lineage>
</organism>
<keyword evidence="2" id="KW-1185">Reference proteome</keyword>
<dbReference type="STRING" id="1503.CLPU_5c01500"/>
<dbReference type="EMBL" id="LGSS01000005">
    <property type="protein sequence ID" value="KNF08843.1"/>
    <property type="molecule type" value="Genomic_DNA"/>
</dbReference>
<dbReference type="OrthoDB" id="1708317at2"/>
<proteinExistence type="predicted"/>
<dbReference type="AlphaFoldDB" id="A0A0L0WBG9"/>